<comment type="caution">
    <text evidence="3">The sequence shown here is derived from an EMBL/GenBank/DDBJ whole genome shotgun (WGS) entry which is preliminary data.</text>
</comment>
<dbReference type="EMBL" id="VIWT01000001">
    <property type="protein sequence ID" value="TWG01280.1"/>
    <property type="molecule type" value="Genomic_DNA"/>
</dbReference>
<feature type="transmembrane region" description="Helical" evidence="2">
    <location>
        <begin position="182"/>
        <end position="198"/>
    </location>
</feature>
<evidence type="ECO:0000313" key="4">
    <source>
        <dbReference type="Proteomes" id="UP000317940"/>
    </source>
</evidence>
<keyword evidence="4" id="KW-1185">Reference proteome</keyword>
<protein>
    <submittedName>
        <fullName evidence="3">Uncharacterized protein DUF4389</fullName>
    </submittedName>
</protein>
<feature type="transmembrane region" description="Helical" evidence="2">
    <location>
        <begin position="134"/>
        <end position="161"/>
    </location>
</feature>
<dbReference type="RefSeq" id="WP_246213710.1">
    <property type="nucleotide sequence ID" value="NZ_BAAAMZ010000030.1"/>
</dbReference>
<reference evidence="3 4" key="1">
    <citation type="submission" date="2019-06" db="EMBL/GenBank/DDBJ databases">
        <title>Sequencing the genomes of 1000 actinobacteria strains.</title>
        <authorList>
            <person name="Klenk H.-P."/>
        </authorList>
    </citation>
    <scope>NUCLEOTIDE SEQUENCE [LARGE SCALE GENOMIC DNA]</scope>
    <source>
        <strain evidence="3 4">DSM 44826</strain>
    </source>
</reference>
<sequence length="263" mass="28690">MAQGAGGWTMPAEVGPVEFLPVLDVPEPGRQRRLTVFFRWLILIPHFIVLWVLSIAAFFAVVVGWFAALFTAHLPAPIARFLTGFVGYDTRLMASQSLLVDQYPPFALRPPQSYPVRIEVRPGRLNRLAVLFRLILMIPAAIINGLLGTGWIALAFFLWLITLVLGRMPRPVFEATAAVARFRMRFAAYALMLTSAYPKGLFGDQRTAEPPASATRPLVMSGGGIALLIVFLVLGLAADVSNSVWGSDGSSHKDSGTVNTLGR</sequence>
<dbReference type="Pfam" id="PF14333">
    <property type="entry name" value="DUF4389"/>
    <property type="match status" value="2"/>
</dbReference>
<evidence type="ECO:0000256" key="2">
    <source>
        <dbReference type="SAM" id="Phobius"/>
    </source>
</evidence>
<keyword evidence="2" id="KW-0472">Membrane</keyword>
<gene>
    <name evidence="3" type="ORF">FHX73_115172</name>
</gene>
<evidence type="ECO:0000313" key="3">
    <source>
        <dbReference type="EMBL" id="TWG01280.1"/>
    </source>
</evidence>
<evidence type="ECO:0000256" key="1">
    <source>
        <dbReference type="SAM" id="MobiDB-lite"/>
    </source>
</evidence>
<dbReference type="Proteomes" id="UP000317940">
    <property type="component" value="Unassembled WGS sequence"/>
</dbReference>
<proteinExistence type="predicted"/>
<organism evidence="3 4">
    <name type="scientific">Kitasatospora viridis</name>
    <dbReference type="NCBI Taxonomy" id="281105"/>
    <lineage>
        <taxon>Bacteria</taxon>
        <taxon>Bacillati</taxon>
        <taxon>Actinomycetota</taxon>
        <taxon>Actinomycetes</taxon>
        <taxon>Kitasatosporales</taxon>
        <taxon>Streptomycetaceae</taxon>
        <taxon>Kitasatospora</taxon>
    </lineage>
</organism>
<feature type="transmembrane region" description="Helical" evidence="2">
    <location>
        <begin position="218"/>
        <end position="238"/>
    </location>
</feature>
<keyword evidence="2" id="KW-0812">Transmembrane</keyword>
<feature type="transmembrane region" description="Helical" evidence="2">
    <location>
        <begin position="40"/>
        <end position="67"/>
    </location>
</feature>
<keyword evidence="2" id="KW-1133">Transmembrane helix</keyword>
<name>A0A561UPK6_9ACTN</name>
<dbReference type="InterPro" id="IPR025498">
    <property type="entry name" value="DUF4389"/>
</dbReference>
<accession>A0A561UPK6</accession>
<dbReference type="AlphaFoldDB" id="A0A561UPK6"/>
<feature type="region of interest" description="Disordered" evidence="1">
    <location>
        <begin position="244"/>
        <end position="263"/>
    </location>
</feature>